<reference evidence="3 4" key="1">
    <citation type="submission" date="2021-05" db="EMBL/GenBank/DDBJ databases">
        <title>The draft genome of Geobacter pelophilus DSM 12255.</title>
        <authorList>
            <person name="Xu Z."/>
            <person name="Masuda Y."/>
            <person name="Itoh H."/>
            <person name="Senoo K."/>
        </authorList>
    </citation>
    <scope>NUCLEOTIDE SEQUENCE [LARGE SCALE GENOMIC DNA]</scope>
    <source>
        <strain evidence="3 4">DSM 12255</strain>
    </source>
</reference>
<dbReference type="AlphaFoldDB" id="A0AAW4L3U6"/>
<keyword evidence="4" id="KW-1185">Reference proteome</keyword>
<gene>
    <name evidence="3" type="ORF">KI809_14740</name>
</gene>
<evidence type="ECO:0000313" key="4">
    <source>
        <dbReference type="Proteomes" id="UP000811899"/>
    </source>
</evidence>
<evidence type="ECO:0000256" key="1">
    <source>
        <dbReference type="ARBA" id="ARBA00038494"/>
    </source>
</evidence>
<dbReference type="Pfam" id="PF00535">
    <property type="entry name" value="Glycos_transf_2"/>
    <property type="match status" value="1"/>
</dbReference>
<dbReference type="RefSeq" id="WP_214172338.1">
    <property type="nucleotide sequence ID" value="NZ_JAHCVJ010000006.1"/>
</dbReference>
<dbReference type="SUPFAM" id="SSF53448">
    <property type="entry name" value="Nucleotide-diphospho-sugar transferases"/>
    <property type="match status" value="1"/>
</dbReference>
<evidence type="ECO:0000259" key="2">
    <source>
        <dbReference type="Pfam" id="PF00535"/>
    </source>
</evidence>
<sequence length="260" mass="29134">MAESRKLSVVIIALNESRRIAGCLESVQWADDIVVVDSGSTDGTVELARNYGARVHDVPWIGFGPQKQAAVNLAAYDMVFNIDCDERVTPELAEEIKQILASDEKKAAYSVPRRTFLGLNEIRHCGWYPDRTVRLFDRRMASFSSELVHEKVVVNGETGICHGELLHYSFDGFSDLIVKMNRYTDIGAAQLLARGKKSCFSQVVFRPLYAFSKTFFLQKGFLDGFAGFAVAVSNAVSVFYKYAKLRELQHAKSEKNREAS</sequence>
<feature type="domain" description="Glycosyltransferase 2-like" evidence="2">
    <location>
        <begin position="8"/>
        <end position="128"/>
    </location>
</feature>
<dbReference type="Gene3D" id="3.90.550.10">
    <property type="entry name" value="Spore Coat Polysaccharide Biosynthesis Protein SpsA, Chain A"/>
    <property type="match status" value="1"/>
</dbReference>
<comment type="caution">
    <text evidence="3">The sequence shown here is derived from an EMBL/GenBank/DDBJ whole genome shotgun (WGS) entry which is preliminary data.</text>
</comment>
<dbReference type="Proteomes" id="UP000811899">
    <property type="component" value="Unassembled WGS sequence"/>
</dbReference>
<dbReference type="EMBL" id="JAHCVJ010000006">
    <property type="protein sequence ID" value="MBT0665563.1"/>
    <property type="molecule type" value="Genomic_DNA"/>
</dbReference>
<dbReference type="CDD" id="cd02511">
    <property type="entry name" value="Beta4Glucosyltransferase"/>
    <property type="match status" value="1"/>
</dbReference>
<dbReference type="InterPro" id="IPR001173">
    <property type="entry name" value="Glyco_trans_2-like"/>
</dbReference>
<dbReference type="PANTHER" id="PTHR43630:SF2">
    <property type="entry name" value="GLYCOSYLTRANSFERASE"/>
    <property type="match status" value="1"/>
</dbReference>
<protein>
    <submittedName>
        <fullName evidence="3">Glycosyltransferase family 2 protein</fullName>
    </submittedName>
</protein>
<name>A0AAW4L3U6_9BACT</name>
<comment type="similarity">
    <text evidence="1">Belongs to the glycosyltransferase 2 family. WaaE/KdtX subfamily.</text>
</comment>
<proteinExistence type="inferred from homology"/>
<dbReference type="PANTHER" id="PTHR43630">
    <property type="entry name" value="POLY-BETA-1,6-N-ACETYL-D-GLUCOSAMINE SYNTHASE"/>
    <property type="match status" value="1"/>
</dbReference>
<evidence type="ECO:0000313" key="3">
    <source>
        <dbReference type="EMBL" id="MBT0665563.1"/>
    </source>
</evidence>
<organism evidence="3 4">
    <name type="scientific">Geoanaerobacter pelophilus</name>
    <dbReference type="NCBI Taxonomy" id="60036"/>
    <lineage>
        <taxon>Bacteria</taxon>
        <taxon>Pseudomonadati</taxon>
        <taxon>Thermodesulfobacteriota</taxon>
        <taxon>Desulfuromonadia</taxon>
        <taxon>Geobacterales</taxon>
        <taxon>Geobacteraceae</taxon>
        <taxon>Geoanaerobacter</taxon>
    </lineage>
</organism>
<dbReference type="InterPro" id="IPR029044">
    <property type="entry name" value="Nucleotide-diphossugar_trans"/>
</dbReference>
<accession>A0AAW4L3U6</accession>